<comment type="subcellular location">
    <subcellularLocation>
        <location evidence="11">Mitochondrion inner membrane</location>
    </subcellularLocation>
</comment>
<dbReference type="InterPro" id="IPR004572">
    <property type="entry name" value="Protoporphyrinogen_oxidase"/>
</dbReference>
<evidence type="ECO:0000256" key="7">
    <source>
        <dbReference type="ARBA" id="ARBA00023002"/>
    </source>
</evidence>
<feature type="domain" description="Amine oxidase" evidence="12">
    <location>
        <begin position="26"/>
        <end position="486"/>
    </location>
</feature>
<comment type="catalytic activity">
    <reaction evidence="10 11">
        <text>protoporphyrinogen IX + 3 O2 = protoporphyrin IX + 3 H2O2</text>
        <dbReference type="Rhea" id="RHEA:25576"/>
        <dbReference type="ChEBI" id="CHEBI:15379"/>
        <dbReference type="ChEBI" id="CHEBI:16240"/>
        <dbReference type="ChEBI" id="CHEBI:57306"/>
        <dbReference type="ChEBI" id="CHEBI:57307"/>
        <dbReference type="EC" id="1.3.3.4"/>
    </reaction>
</comment>
<evidence type="ECO:0000256" key="6">
    <source>
        <dbReference type="ARBA" id="ARBA00022827"/>
    </source>
</evidence>
<dbReference type="OMA" id="WFDQWFG"/>
<dbReference type="EMBL" id="RCHS01000788">
    <property type="protein sequence ID" value="RMX56838.1"/>
    <property type="molecule type" value="Genomic_DNA"/>
</dbReference>
<dbReference type="SUPFAM" id="SSF54373">
    <property type="entry name" value="FAD-linked reductases, C-terminal domain"/>
    <property type="match status" value="1"/>
</dbReference>
<dbReference type="Proteomes" id="UP000275408">
    <property type="component" value="Unassembled WGS sequence"/>
</dbReference>
<keyword evidence="9 11" id="KW-0627">Porphyrin biosynthesis</keyword>
<evidence type="ECO:0000256" key="8">
    <source>
        <dbReference type="ARBA" id="ARBA00023133"/>
    </source>
</evidence>
<evidence type="ECO:0000256" key="10">
    <source>
        <dbReference type="ARBA" id="ARBA00047554"/>
    </source>
</evidence>
<dbReference type="GO" id="GO:0005743">
    <property type="term" value="C:mitochondrial inner membrane"/>
    <property type="evidence" value="ECO:0007669"/>
    <property type="project" value="UniProtKB-SubCell"/>
</dbReference>
<comment type="similarity">
    <text evidence="3 11">Belongs to the protoporphyrinogen/coproporphyrinogen oxidase family. Protoporphyrinogen oxidase subfamily.</text>
</comment>
<evidence type="ECO:0000259" key="12">
    <source>
        <dbReference type="Pfam" id="PF01593"/>
    </source>
</evidence>
<dbReference type="EC" id="1.3.3.4" evidence="4 11"/>
<comment type="function">
    <text evidence="1 11">Catalyzes the 6-electron oxidation of protoporphyrinogen-IX to form protoporphyrin-IX.</text>
</comment>
<dbReference type="Gene3D" id="3.50.50.60">
    <property type="entry name" value="FAD/NAD(P)-binding domain"/>
    <property type="match status" value="1"/>
</dbReference>
<evidence type="ECO:0000256" key="3">
    <source>
        <dbReference type="ARBA" id="ARBA00010551"/>
    </source>
</evidence>
<evidence type="ECO:0000256" key="4">
    <source>
        <dbReference type="ARBA" id="ARBA00012867"/>
    </source>
</evidence>
<evidence type="ECO:0000256" key="5">
    <source>
        <dbReference type="ARBA" id="ARBA00022630"/>
    </source>
</evidence>
<evidence type="ECO:0000256" key="9">
    <source>
        <dbReference type="ARBA" id="ARBA00023244"/>
    </source>
</evidence>
<proteinExistence type="inferred from homology"/>
<gene>
    <name evidence="13" type="ORF">pdam_00006301</name>
</gene>
<dbReference type="InterPro" id="IPR050464">
    <property type="entry name" value="Zeta_carotene_desat/Oxidored"/>
</dbReference>
<comment type="caution">
    <text evidence="13">The sequence shown here is derived from an EMBL/GenBank/DDBJ whole genome shotgun (WGS) entry which is preliminary data.</text>
</comment>
<dbReference type="OrthoDB" id="419752at2759"/>
<evidence type="ECO:0000256" key="2">
    <source>
        <dbReference type="ARBA" id="ARBA00005073"/>
    </source>
</evidence>
<dbReference type="AlphaFoldDB" id="A0A3M6UU45"/>
<evidence type="ECO:0000313" key="14">
    <source>
        <dbReference type="Proteomes" id="UP000275408"/>
    </source>
</evidence>
<evidence type="ECO:0000313" key="13">
    <source>
        <dbReference type="EMBL" id="RMX56838.1"/>
    </source>
</evidence>
<evidence type="ECO:0000256" key="1">
    <source>
        <dbReference type="ARBA" id="ARBA00002600"/>
    </source>
</evidence>
<keyword evidence="8 11" id="KW-0350">Heme biosynthesis</keyword>
<organism evidence="13 14">
    <name type="scientific">Pocillopora damicornis</name>
    <name type="common">Cauliflower coral</name>
    <name type="synonym">Millepora damicornis</name>
    <dbReference type="NCBI Taxonomy" id="46731"/>
    <lineage>
        <taxon>Eukaryota</taxon>
        <taxon>Metazoa</taxon>
        <taxon>Cnidaria</taxon>
        <taxon>Anthozoa</taxon>
        <taxon>Hexacorallia</taxon>
        <taxon>Scleractinia</taxon>
        <taxon>Astrocoeniina</taxon>
        <taxon>Pocilloporidae</taxon>
        <taxon>Pocillopora</taxon>
    </lineage>
</organism>
<keyword evidence="5 11" id="KW-0285">Flavoprotein</keyword>
<reference evidence="13 14" key="1">
    <citation type="journal article" date="2018" name="Sci. Rep.">
        <title>Comparative analysis of the Pocillopora damicornis genome highlights role of immune system in coral evolution.</title>
        <authorList>
            <person name="Cunning R."/>
            <person name="Bay R.A."/>
            <person name="Gillette P."/>
            <person name="Baker A.C."/>
            <person name="Traylor-Knowles N."/>
        </authorList>
    </citation>
    <scope>NUCLEOTIDE SEQUENCE [LARGE SCALE GENOMIC DNA]</scope>
    <source>
        <strain evidence="13">RSMAS</strain>
        <tissue evidence="13">Whole animal</tissue>
    </source>
</reference>
<keyword evidence="6 11" id="KW-0274">FAD</keyword>
<dbReference type="NCBIfam" id="TIGR00562">
    <property type="entry name" value="proto_IX_ox"/>
    <property type="match status" value="1"/>
</dbReference>
<protein>
    <recommendedName>
        <fullName evidence="4 11">Protoporphyrinogen oxidase</fullName>
        <ecNumber evidence="4 11">1.3.3.4</ecNumber>
    </recommendedName>
</protein>
<dbReference type="InterPro" id="IPR036188">
    <property type="entry name" value="FAD/NAD-bd_sf"/>
</dbReference>
<dbReference type="GO" id="GO:0006782">
    <property type="term" value="P:protoporphyrinogen IX biosynthetic process"/>
    <property type="evidence" value="ECO:0007669"/>
    <property type="project" value="UniProtKB-UniRule"/>
</dbReference>
<comment type="pathway">
    <text evidence="2 11">Porphyrin-containing compound metabolism; protoporphyrin-IX biosynthesis; protoporphyrin-IX from protoporphyrinogen-IX: step 1/1.</text>
</comment>
<keyword evidence="14" id="KW-1185">Reference proteome</keyword>
<dbReference type="SUPFAM" id="SSF51905">
    <property type="entry name" value="FAD/NAD(P)-binding domain"/>
    <property type="match status" value="1"/>
</dbReference>
<dbReference type="GO" id="GO:0004729">
    <property type="term" value="F:oxygen-dependent protoporphyrinogen oxidase activity"/>
    <property type="evidence" value="ECO:0007669"/>
    <property type="project" value="UniProtKB-UniRule"/>
</dbReference>
<accession>A0A3M6UU45</accession>
<evidence type="ECO:0000256" key="11">
    <source>
        <dbReference type="RuleBase" id="RU367069"/>
    </source>
</evidence>
<comment type="cofactor">
    <cofactor evidence="11">
        <name>FAD</name>
        <dbReference type="ChEBI" id="CHEBI:57692"/>
    </cofactor>
    <text evidence="11">Binds 1 FAD per subunit.</text>
</comment>
<keyword evidence="7 11" id="KW-0560">Oxidoreductase</keyword>
<dbReference type="PANTHER" id="PTHR42923">
    <property type="entry name" value="PROTOPORPHYRINOGEN OXIDASE"/>
    <property type="match status" value="1"/>
</dbReference>
<sequence length="489" mass="53794">MAVTGVGQISLSSRKFAILGGGISSLAAAYHLLDKVKDPSNITVLESSERVGGWMQSCSTENGAVFELGPRSIRPAGNAGRATLKIVHDLGLEKNVLSVSSSHPAARSRFIYSREKLHQLPSGVISIIKRQSLFSKSLLPTIIREPFVRGKQDHEDESIYNFFKRRMNEEVAEYLSDPLCRGIFAGDSRLLSLQSCFPAVHQYENQHGSIIKGAFFTKEVSDPSVMSPLAMRAKEERWSTWSLKGGLQTLSDKLLEVLIQRGVNVKMTSPCTAVNFNPDGKLRVAWPNEELTVDHVMSGIPAERLATILPEDCLELTSELKNINSTTVAVVNLEYEGNVVPVEGFGYLAPSSEPLKVLGIIFDSCAFPENDRPGGKTTRLTVMMGGHWFNSLFGDPNSVDPSHLQDVAEEAAEKTLGIRTKPTSCLTTVQYDCIPQYTLGHSYRLKNIFDFIEKRKLPLSLIGSSYNGVSVNDCIYNAQRAVERILAAN</sequence>
<dbReference type="PANTHER" id="PTHR42923:SF3">
    <property type="entry name" value="PROTOPORPHYRINOGEN OXIDASE"/>
    <property type="match status" value="1"/>
</dbReference>
<dbReference type="Pfam" id="PF01593">
    <property type="entry name" value="Amino_oxidase"/>
    <property type="match status" value="1"/>
</dbReference>
<dbReference type="STRING" id="46731.A0A3M6UU45"/>
<dbReference type="UniPathway" id="UPA00251">
    <property type="reaction ID" value="UER00324"/>
</dbReference>
<name>A0A3M6UU45_POCDA</name>
<dbReference type="InterPro" id="IPR002937">
    <property type="entry name" value="Amino_oxidase"/>
</dbReference>